<organism evidence="1 2">
    <name type="scientific">Peptostreptococcus russellii</name>
    <dbReference type="NCBI Taxonomy" id="215200"/>
    <lineage>
        <taxon>Bacteria</taxon>
        <taxon>Bacillati</taxon>
        <taxon>Bacillota</taxon>
        <taxon>Clostridia</taxon>
        <taxon>Peptostreptococcales</taxon>
        <taxon>Peptostreptococcaceae</taxon>
        <taxon>Peptostreptococcus</taxon>
    </lineage>
</organism>
<dbReference type="Proteomes" id="UP000199512">
    <property type="component" value="Unassembled WGS sequence"/>
</dbReference>
<sequence>MRYKDLKEEILLSCIETQVGYIKELKEEIKE</sequence>
<dbReference type="STRING" id="215200.SAMN05216454_1481"/>
<dbReference type="EMBL" id="FODF01000048">
    <property type="protein sequence ID" value="SEN96936.1"/>
    <property type="molecule type" value="Genomic_DNA"/>
</dbReference>
<evidence type="ECO:0000313" key="2">
    <source>
        <dbReference type="Proteomes" id="UP000199512"/>
    </source>
</evidence>
<protein>
    <submittedName>
        <fullName evidence="1">Uncharacterized protein</fullName>
    </submittedName>
</protein>
<accession>A0A1H8KWH0</accession>
<evidence type="ECO:0000313" key="1">
    <source>
        <dbReference type="EMBL" id="SEN96936.1"/>
    </source>
</evidence>
<gene>
    <name evidence="1" type="ORF">SAMN05216454_1481</name>
</gene>
<proteinExistence type="predicted"/>
<reference evidence="1 2" key="1">
    <citation type="submission" date="2016-10" db="EMBL/GenBank/DDBJ databases">
        <authorList>
            <person name="de Groot N.N."/>
        </authorList>
    </citation>
    <scope>NUCLEOTIDE SEQUENCE [LARGE SCALE GENOMIC DNA]</scope>
    <source>
        <strain evidence="1 2">Calf135</strain>
    </source>
</reference>
<feature type="non-terminal residue" evidence="1">
    <location>
        <position position="31"/>
    </location>
</feature>
<dbReference type="AlphaFoldDB" id="A0A1H8KWH0"/>
<name>A0A1H8KWH0_9FIRM</name>
<keyword evidence="2" id="KW-1185">Reference proteome</keyword>